<dbReference type="AlphaFoldDB" id="A0A9W6GXV5"/>
<proteinExistence type="predicted"/>
<evidence type="ECO:0000313" key="4">
    <source>
        <dbReference type="Proteomes" id="UP001144323"/>
    </source>
</evidence>
<reference evidence="3" key="1">
    <citation type="journal article" date="2023" name="Int. J. Syst. Evol. Microbiol.">
        <title>Methylocystis iwaonis sp. nov., a type II methane-oxidizing bacterium from surface soil of a rice paddy field in Japan, and emended description of the genus Methylocystis (ex Whittenbury et al. 1970) Bowman et al. 1993.</title>
        <authorList>
            <person name="Kaise H."/>
            <person name="Sawadogo J.B."/>
            <person name="Alam M.S."/>
            <person name="Ueno C."/>
            <person name="Dianou D."/>
            <person name="Shinjo R."/>
            <person name="Asakawa S."/>
        </authorList>
    </citation>
    <scope>NUCLEOTIDE SEQUENCE</scope>
    <source>
        <strain evidence="3">LMG27198</strain>
    </source>
</reference>
<keyword evidence="2" id="KW-0732">Signal</keyword>
<name>A0A9W6GXV5_9HYPH</name>
<evidence type="ECO:0000256" key="1">
    <source>
        <dbReference type="SAM" id="MobiDB-lite"/>
    </source>
</evidence>
<gene>
    <name evidence="3" type="ORF">LMG27198_41490</name>
</gene>
<dbReference type="Proteomes" id="UP001144323">
    <property type="component" value="Unassembled WGS sequence"/>
</dbReference>
<dbReference type="RefSeq" id="WP_281805832.1">
    <property type="nucleotide sequence ID" value="NZ_BSEC01000002.1"/>
</dbReference>
<dbReference type="EMBL" id="BSEC01000002">
    <property type="protein sequence ID" value="GLI95157.1"/>
    <property type="molecule type" value="Genomic_DNA"/>
</dbReference>
<feature type="chain" id="PRO_5040888054" evidence="2">
    <location>
        <begin position="27"/>
        <end position="116"/>
    </location>
</feature>
<feature type="compositionally biased region" description="Basic and acidic residues" evidence="1">
    <location>
        <begin position="45"/>
        <end position="68"/>
    </location>
</feature>
<keyword evidence="4" id="KW-1185">Reference proteome</keyword>
<organism evidence="3 4">
    <name type="scientific">Methylocystis echinoides</name>
    <dbReference type="NCBI Taxonomy" id="29468"/>
    <lineage>
        <taxon>Bacteria</taxon>
        <taxon>Pseudomonadati</taxon>
        <taxon>Pseudomonadota</taxon>
        <taxon>Alphaproteobacteria</taxon>
        <taxon>Hyphomicrobiales</taxon>
        <taxon>Methylocystaceae</taxon>
        <taxon>Methylocystis</taxon>
    </lineage>
</organism>
<feature type="signal peptide" evidence="2">
    <location>
        <begin position="1"/>
        <end position="26"/>
    </location>
</feature>
<protein>
    <submittedName>
        <fullName evidence="3">Uncharacterized protein</fullName>
    </submittedName>
</protein>
<sequence length="116" mass="12738">MSINRIARTAMFIAALAPFGAAPALAEDCGPGMMGCGKQGMKGAGMRDKGKHEQQMQMDKKMQELHQHQKMMEGIKDTDQMLAEMKKQMEMMTDVMDELAKQQSGGMGGSQPMSEH</sequence>
<evidence type="ECO:0000313" key="3">
    <source>
        <dbReference type="EMBL" id="GLI95157.1"/>
    </source>
</evidence>
<accession>A0A9W6GXV5</accession>
<feature type="region of interest" description="Disordered" evidence="1">
    <location>
        <begin position="40"/>
        <end position="68"/>
    </location>
</feature>
<comment type="caution">
    <text evidence="3">The sequence shown here is derived from an EMBL/GenBank/DDBJ whole genome shotgun (WGS) entry which is preliminary data.</text>
</comment>
<evidence type="ECO:0000256" key="2">
    <source>
        <dbReference type="SAM" id="SignalP"/>
    </source>
</evidence>